<evidence type="ECO:0000313" key="3">
    <source>
        <dbReference type="EMBL" id="MFC6905627.1"/>
    </source>
</evidence>
<gene>
    <name evidence="3" type="ORF">ACFQGH_10525</name>
</gene>
<evidence type="ECO:0000313" key="4">
    <source>
        <dbReference type="Proteomes" id="UP001596312"/>
    </source>
</evidence>
<comment type="caution">
    <text evidence="3">The sequence shown here is derived from an EMBL/GenBank/DDBJ whole genome shotgun (WGS) entry which is preliminary data.</text>
</comment>
<dbReference type="CDD" id="cd05233">
    <property type="entry name" value="SDR_c"/>
    <property type="match status" value="1"/>
</dbReference>
<dbReference type="PANTHER" id="PTHR42879:SF2">
    <property type="entry name" value="3-OXOACYL-[ACYL-CARRIER-PROTEIN] REDUCTASE FABG"/>
    <property type="match status" value="1"/>
</dbReference>
<dbReference type="InterPro" id="IPR002347">
    <property type="entry name" value="SDR_fam"/>
</dbReference>
<keyword evidence="4" id="KW-1185">Reference proteome</keyword>
<evidence type="ECO:0000256" key="2">
    <source>
        <dbReference type="RuleBase" id="RU000363"/>
    </source>
</evidence>
<proteinExistence type="inferred from homology"/>
<dbReference type="Proteomes" id="UP001596312">
    <property type="component" value="Unassembled WGS sequence"/>
</dbReference>
<sequence length="282" mass="30235">MTRNEIEAPELTREEVLLVPDDRFSPDSVAIVTGAGSGIGRATALALAHNGLTVCATDIDEEGLTGTADRHADLGLDGRIETTTADLTDDSALEAIVEAASAEGEIRYLANIAGIQHVAPMEEFPMEKYDLMHRLMLRAPLVLSKLCLPHMREAGGGAVANMCSIHGHYVTRDKVAYNVVKFGLRGLTQSIAAEGEGDVRAFSLSTAYVKTPLVVNQIADTAESRGITEREVVEDVMLGEARVTELMDPVEVANVFAFGLSKHGRFLDGGDLLFDGGYTLTY</sequence>
<dbReference type="InterPro" id="IPR036291">
    <property type="entry name" value="NAD(P)-bd_dom_sf"/>
</dbReference>
<name>A0ABD5V264_9EURY</name>
<dbReference type="RefSeq" id="WP_340604148.1">
    <property type="nucleotide sequence ID" value="NZ_JBBMXV010000003.1"/>
</dbReference>
<dbReference type="Pfam" id="PF00106">
    <property type="entry name" value="adh_short"/>
    <property type="match status" value="1"/>
</dbReference>
<evidence type="ECO:0000256" key="1">
    <source>
        <dbReference type="ARBA" id="ARBA00006484"/>
    </source>
</evidence>
<reference evidence="3 4" key="1">
    <citation type="journal article" date="2019" name="Int. J. Syst. Evol. Microbiol.">
        <title>The Global Catalogue of Microorganisms (GCM) 10K type strain sequencing project: providing services to taxonomists for standard genome sequencing and annotation.</title>
        <authorList>
            <consortium name="The Broad Institute Genomics Platform"/>
            <consortium name="The Broad Institute Genome Sequencing Center for Infectious Disease"/>
            <person name="Wu L."/>
            <person name="Ma J."/>
        </authorList>
    </citation>
    <scope>NUCLEOTIDE SEQUENCE [LARGE SCALE GENOMIC DNA]</scope>
    <source>
        <strain evidence="3 4">CGMCC 1.3240</strain>
    </source>
</reference>
<dbReference type="EMBL" id="JBHSXQ010000003">
    <property type="protein sequence ID" value="MFC6905627.1"/>
    <property type="molecule type" value="Genomic_DNA"/>
</dbReference>
<dbReference type="SUPFAM" id="SSF51735">
    <property type="entry name" value="NAD(P)-binding Rossmann-fold domains"/>
    <property type="match status" value="1"/>
</dbReference>
<dbReference type="PRINTS" id="PR00081">
    <property type="entry name" value="GDHRDH"/>
</dbReference>
<dbReference type="PANTHER" id="PTHR42879">
    <property type="entry name" value="3-OXOACYL-(ACYL-CARRIER-PROTEIN) REDUCTASE"/>
    <property type="match status" value="1"/>
</dbReference>
<dbReference type="AlphaFoldDB" id="A0ABD5V264"/>
<protein>
    <submittedName>
        <fullName evidence="3">SDR family NAD(P)-dependent oxidoreductase</fullName>
    </submittedName>
</protein>
<dbReference type="Gene3D" id="3.40.50.720">
    <property type="entry name" value="NAD(P)-binding Rossmann-like Domain"/>
    <property type="match status" value="1"/>
</dbReference>
<accession>A0ABD5V264</accession>
<dbReference type="InterPro" id="IPR050259">
    <property type="entry name" value="SDR"/>
</dbReference>
<dbReference type="PRINTS" id="PR00080">
    <property type="entry name" value="SDRFAMILY"/>
</dbReference>
<comment type="similarity">
    <text evidence="1 2">Belongs to the short-chain dehydrogenases/reductases (SDR) family.</text>
</comment>
<organism evidence="3 4">
    <name type="scientific">Halalkalicoccus tibetensis</name>
    <dbReference type="NCBI Taxonomy" id="175632"/>
    <lineage>
        <taxon>Archaea</taxon>
        <taxon>Methanobacteriati</taxon>
        <taxon>Methanobacteriota</taxon>
        <taxon>Stenosarchaea group</taxon>
        <taxon>Halobacteria</taxon>
        <taxon>Halobacteriales</taxon>
        <taxon>Halococcaceae</taxon>
        <taxon>Halalkalicoccus</taxon>
    </lineage>
</organism>